<sequence length="511" mass="57965">MQIHGLLGKMEIGSDVFLQNCLMCLYLRCGCLGIVRQLFDRMMKKDSVSFNSMIDGYVKHGMVKSAWELFYVMPMEQKILISWNSMISEYARSEERLKVAWELFEEMPKKDLISWNSMINGCVKCGKMENDHHLFNRMPKRVCEKLGVALIDMYAKCGSIDNALSVFEDIDNWNAILSGLAIHGLGEVAFELFMKMEKPFVKPNDITFIGVLNACNHAGLVKEGLMCFELMKRVDKVEPKLQHYRTLLSACRNHENFTIGEPVAKHLISVDSCNLSSYVLLSNIYAGFGIWNDVHRIRMMMKQRDLKKIPGCSQIELEGNVHKFFVRDKSHPQVREIYSMLDSLSTLNSEAKTGREKELEVALQRLRGENTDISQELAEIKDYTEICQRLSEDRILDLFQWKYAHSLVVGVGLMLLQQLAGSVAIPSYADSIFESADILYQIPVVVVGVLLADRSGRRPLLIVSAAGMCLSCLIIGIPFLLQDLHKWKELTPIMVLIGMVDGSPEGIMSKL</sequence>
<dbReference type="Pfam" id="PF01535">
    <property type="entry name" value="PPR"/>
    <property type="match status" value="4"/>
</dbReference>
<evidence type="ECO:0000256" key="4">
    <source>
        <dbReference type="ARBA" id="ARBA00022989"/>
    </source>
</evidence>
<keyword evidence="5 8" id="KW-0472">Membrane</keyword>
<dbReference type="NCBIfam" id="TIGR00756">
    <property type="entry name" value="PPR"/>
    <property type="match status" value="2"/>
</dbReference>
<dbReference type="Proteomes" id="UP000288805">
    <property type="component" value="Unassembled WGS sequence"/>
</dbReference>
<reference evidence="9 10" key="1">
    <citation type="journal article" date="2018" name="PLoS Genet.">
        <title>Population sequencing reveals clonal diversity and ancestral inbreeding in the grapevine cultivar Chardonnay.</title>
        <authorList>
            <person name="Roach M.J."/>
            <person name="Johnson D.L."/>
            <person name="Bohlmann J."/>
            <person name="van Vuuren H.J."/>
            <person name="Jones S.J."/>
            <person name="Pretorius I.S."/>
            <person name="Schmidt S.A."/>
            <person name="Borneman A.R."/>
        </authorList>
    </citation>
    <scope>NUCLEOTIDE SEQUENCE [LARGE SCALE GENOMIC DNA]</scope>
    <source>
        <strain evidence="10">cv. Chardonnay</strain>
        <tissue evidence="9">Leaf</tissue>
    </source>
</reference>
<dbReference type="InterPro" id="IPR046849">
    <property type="entry name" value="E2_motif"/>
</dbReference>
<dbReference type="InterPro" id="IPR046960">
    <property type="entry name" value="PPR_At4g14850-like_plant"/>
</dbReference>
<evidence type="ECO:0000313" key="9">
    <source>
        <dbReference type="EMBL" id="RVW75972.1"/>
    </source>
</evidence>
<dbReference type="Gene3D" id="1.25.40.10">
    <property type="entry name" value="Tetratricopeptide repeat domain"/>
    <property type="match status" value="3"/>
</dbReference>
<dbReference type="InterPro" id="IPR036259">
    <property type="entry name" value="MFS_trans_sf"/>
</dbReference>
<organism evidence="9 10">
    <name type="scientific">Vitis vinifera</name>
    <name type="common">Grape</name>
    <dbReference type="NCBI Taxonomy" id="29760"/>
    <lineage>
        <taxon>Eukaryota</taxon>
        <taxon>Viridiplantae</taxon>
        <taxon>Streptophyta</taxon>
        <taxon>Embryophyta</taxon>
        <taxon>Tracheophyta</taxon>
        <taxon>Spermatophyta</taxon>
        <taxon>Magnoliopsida</taxon>
        <taxon>eudicotyledons</taxon>
        <taxon>Gunneridae</taxon>
        <taxon>Pentapetalae</taxon>
        <taxon>rosids</taxon>
        <taxon>Vitales</taxon>
        <taxon>Vitaceae</taxon>
        <taxon>Viteae</taxon>
        <taxon>Vitis</taxon>
    </lineage>
</organism>
<dbReference type="InterPro" id="IPR011990">
    <property type="entry name" value="TPR-like_helical_dom_sf"/>
</dbReference>
<dbReference type="EMBL" id="QGNW01000337">
    <property type="protein sequence ID" value="RVW75972.1"/>
    <property type="molecule type" value="Genomic_DNA"/>
</dbReference>
<keyword evidence="3" id="KW-0677">Repeat</keyword>
<keyword evidence="7" id="KW-0175">Coiled coil</keyword>
<dbReference type="GO" id="GO:0022857">
    <property type="term" value="F:transmembrane transporter activity"/>
    <property type="evidence" value="ECO:0007669"/>
    <property type="project" value="InterPro"/>
</dbReference>
<feature type="coiled-coil region" evidence="7">
    <location>
        <begin position="356"/>
        <end position="393"/>
    </location>
</feature>
<evidence type="ECO:0000256" key="2">
    <source>
        <dbReference type="ARBA" id="ARBA00022692"/>
    </source>
</evidence>
<accession>A0A438GUU4</accession>
<evidence type="ECO:0000256" key="6">
    <source>
        <dbReference type="PROSITE-ProRule" id="PRU00708"/>
    </source>
</evidence>
<keyword evidence="2 8" id="KW-0812">Transmembrane</keyword>
<feature type="transmembrane region" description="Helical" evidence="8">
    <location>
        <begin position="403"/>
        <end position="425"/>
    </location>
</feature>
<dbReference type="Pfam" id="PF20431">
    <property type="entry name" value="E_motif"/>
    <property type="match status" value="1"/>
</dbReference>
<dbReference type="InterPro" id="IPR002885">
    <property type="entry name" value="PPR_rpt"/>
</dbReference>
<feature type="transmembrane region" description="Helical" evidence="8">
    <location>
        <begin position="431"/>
        <end position="452"/>
    </location>
</feature>
<feature type="transmembrane region" description="Helical" evidence="8">
    <location>
        <begin position="275"/>
        <end position="294"/>
    </location>
</feature>
<dbReference type="PANTHER" id="PTHR47926">
    <property type="entry name" value="PENTATRICOPEPTIDE REPEAT-CONTAINING PROTEIN"/>
    <property type="match status" value="1"/>
</dbReference>
<evidence type="ECO:0000256" key="8">
    <source>
        <dbReference type="SAM" id="Phobius"/>
    </source>
</evidence>
<feature type="transmembrane region" description="Helical" evidence="8">
    <location>
        <begin position="459"/>
        <end position="481"/>
    </location>
</feature>
<gene>
    <name evidence="9" type="primary">CRR4_2</name>
    <name evidence="9" type="ORF">CK203_052818</name>
</gene>
<evidence type="ECO:0000313" key="10">
    <source>
        <dbReference type="Proteomes" id="UP000288805"/>
    </source>
</evidence>
<dbReference type="GO" id="GO:0009451">
    <property type="term" value="P:RNA modification"/>
    <property type="evidence" value="ECO:0007669"/>
    <property type="project" value="InterPro"/>
</dbReference>
<comment type="subcellular location">
    <subcellularLocation>
        <location evidence="1">Membrane</location>
    </subcellularLocation>
</comment>
<dbReference type="GO" id="GO:0016020">
    <property type="term" value="C:membrane"/>
    <property type="evidence" value="ECO:0007669"/>
    <property type="project" value="UniProtKB-SubCell"/>
</dbReference>
<dbReference type="PANTHER" id="PTHR47926:SF485">
    <property type="entry name" value="REPEAT-LIKE SUPERFAMILY PROTEIN, PUTATIVE-RELATED"/>
    <property type="match status" value="1"/>
</dbReference>
<evidence type="ECO:0000256" key="3">
    <source>
        <dbReference type="ARBA" id="ARBA00022737"/>
    </source>
</evidence>
<feature type="repeat" description="PPR" evidence="6">
    <location>
        <begin position="169"/>
        <end position="203"/>
    </location>
</feature>
<dbReference type="Gene3D" id="1.20.1250.20">
    <property type="entry name" value="MFS general substrate transporter like domains"/>
    <property type="match status" value="1"/>
</dbReference>
<keyword evidence="4 8" id="KW-1133">Transmembrane helix</keyword>
<protein>
    <submittedName>
        <fullName evidence="9">Pentatricopeptide repeat-containing protein, chloroplastic</fullName>
    </submittedName>
</protein>
<dbReference type="Pfam" id="PF00083">
    <property type="entry name" value="Sugar_tr"/>
    <property type="match status" value="1"/>
</dbReference>
<feature type="repeat" description="PPR" evidence="6">
    <location>
        <begin position="111"/>
        <end position="145"/>
    </location>
</feature>
<evidence type="ECO:0000256" key="7">
    <source>
        <dbReference type="SAM" id="Coils"/>
    </source>
</evidence>
<dbReference type="InterPro" id="IPR046848">
    <property type="entry name" value="E_motif"/>
</dbReference>
<evidence type="ECO:0000256" key="5">
    <source>
        <dbReference type="ARBA" id="ARBA00023136"/>
    </source>
</evidence>
<dbReference type="Pfam" id="PF13041">
    <property type="entry name" value="PPR_2"/>
    <property type="match status" value="1"/>
</dbReference>
<feature type="repeat" description="PPR" evidence="6">
    <location>
        <begin position="79"/>
        <end position="110"/>
    </location>
</feature>
<dbReference type="Pfam" id="PF20430">
    <property type="entry name" value="Eplus_motif"/>
    <property type="match status" value="1"/>
</dbReference>
<proteinExistence type="predicted"/>
<dbReference type="InterPro" id="IPR005828">
    <property type="entry name" value="MFS_sugar_transport-like"/>
</dbReference>
<name>A0A438GUU4_VITVI</name>
<feature type="repeat" description="PPR" evidence="6">
    <location>
        <begin position="46"/>
        <end position="76"/>
    </location>
</feature>
<dbReference type="SUPFAM" id="SSF103473">
    <property type="entry name" value="MFS general substrate transporter"/>
    <property type="match status" value="1"/>
</dbReference>
<dbReference type="PROSITE" id="PS51375">
    <property type="entry name" value="PPR"/>
    <property type="match status" value="4"/>
</dbReference>
<dbReference type="GO" id="GO:0003723">
    <property type="term" value="F:RNA binding"/>
    <property type="evidence" value="ECO:0007669"/>
    <property type="project" value="InterPro"/>
</dbReference>
<dbReference type="AlphaFoldDB" id="A0A438GUU4"/>
<comment type="caution">
    <text evidence="9">The sequence shown here is derived from an EMBL/GenBank/DDBJ whole genome shotgun (WGS) entry which is preliminary data.</text>
</comment>
<evidence type="ECO:0000256" key="1">
    <source>
        <dbReference type="ARBA" id="ARBA00004370"/>
    </source>
</evidence>